<feature type="transmembrane region" description="Helical" evidence="7">
    <location>
        <begin position="52"/>
        <end position="69"/>
    </location>
</feature>
<keyword evidence="6" id="KW-0902">Two-component regulatory system</keyword>
<dbReference type="CDD" id="cd00082">
    <property type="entry name" value="HisKA"/>
    <property type="match status" value="1"/>
</dbReference>
<dbReference type="EC" id="2.7.13.3" evidence="2"/>
<dbReference type="AlphaFoldDB" id="A0A419VV14"/>
<dbReference type="PRINTS" id="PR00344">
    <property type="entry name" value="BCTRLSENSOR"/>
</dbReference>
<organism evidence="9 10">
    <name type="scientific">Mangrovibacterium diazotrophicum</name>
    <dbReference type="NCBI Taxonomy" id="1261403"/>
    <lineage>
        <taxon>Bacteria</taxon>
        <taxon>Pseudomonadati</taxon>
        <taxon>Bacteroidota</taxon>
        <taxon>Bacteroidia</taxon>
        <taxon>Marinilabiliales</taxon>
        <taxon>Prolixibacteraceae</taxon>
        <taxon>Mangrovibacterium</taxon>
    </lineage>
</organism>
<evidence type="ECO:0000256" key="1">
    <source>
        <dbReference type="ARBA" id="ARBA00000085"/>
    </source>
</evidence>
<comment type="catalytic activity">
    <reaction evidence="1">
        <text>ATP + protein L-histidine = ADP + protein N-phospho-L-histidine.</text>
        <dbReference type="EC" id="2.7.13.3"/>
    </reaction>
</comment>
<dbReference type="InterPro" id="IPR004358">
    <property type="entry name" value="Sig_transdc_His_kin-like_C"/>
</dbReference>
<evidence type="ECO:0000256" key="4">
    <source>
        <dbReference type="ARBA" id="ARBA00022679"/>
    </source>
</evidence>
<dbReference type="InterPro" id="IPR003661">
    <property type="entry name" value="HisK_dim/P_dom"/>
</dbReference>
<dbReference type="Proteomes" id="UP000283387">
    <property type="component" value="Unassembled WGS sequence"/>
</dbReference>
<evidence type="ECO:0000256" key="6">
    <source>
        <dbReference type="ARBA" id="ARBA00023012"/>
    </source>
</evidence>
<proteinExistence type="predicted"/>
<dbReference type="FunFam" id="3.30.565.10:FF:000006">
    <property type="entry name" value="Sensor histidine kinase WalK"/>
    <property type="match status" value="1"/>
</dbReference>
<dbReference type="SUPFAM" id="SSF55874">
    <property type="entry name" value="ATPase domain of HSP90 chaperone/DNA topoisomerase II/histidine kinase"/>
    <property type="match status" value="1"/>
</dbReference>
<sequence length="386" mass="44362">MGVLTGVFAVVAYTCFGIARAGHFHQRIIQFISILSVLFYNLGWYWSFGSEGPSLALIIGVYIFFMLIWHEKYMKFLLLLMAVNLGILFYLEFSFPQFLNHSSSEETRVVNAYMGTGLTLLVIFALVHYIKKNYITQYQRAKQADELKAAFLANLSHEVRTPLNVIAGFTTMIAEEEYSREDLDEIHKLIDLNGRTLLHLLEDIVDYSKLNVDELIIRRTDVDLENTFKEIEDYVSHIILDEKSGAVELKYELYLKSNIQSIDQNRIKQILRLLISNALRYTEDGEVLYGVREEEHQLVFWVKDTGAGIKQEDQATIFEPFVKGQNRSNVLERGIGLGLPLSKKLVEKMGGIIWFSSEYGAGSDFYFTIPKKRVLRLDFNGKIVCD</sequence>
<evidence type="ECO:0000313" key="9">
    <source>
        <dbReference type="EMBL" id="RKD85978.1"/>
    </source>
</evidence>
<dbReference type="InterPro" id="IPR036890">
    <property type="entry name" value="HATPase_C_sf"/>
</dbReference>
<dbReference type="Gene3D" id="1.10.287.130">
    <property type="match status" value="1"/>
</dbReference>
<dbReference type="RefSeq" id="WP_147377298.1">
    <property type="nucleotide sequence ID" value="NZ_RAPN01000005.1"/>
</dbReference>
<keyword evidence="7" id="KW-0472">Membrane</keyword>
<keyword evidence="3" id="KW-0597">Phosphoprotein</keyword>
<dbReference type="SMART" id="SM00388">
    <property type="entry name" value="HisKA"/>
    <property type="match status" value="1"/>
</dbReference>
<comment type="caution">
    <text evidence="9">The sequence shown here is derived from an EMBL/GenBank/DDBJ whole genome shotgun (WGS) entry which is preliminary data.</text>
</comment>
<dbReference type="InterPro" id="IPR036097">
    <property type="entry name" value="HisK_dim/P_sf"/>
</dbReference>
<dbReference type="PROSITE" id="PS50109">
    <property type="entry name" value="HIS_KIN"/>
    <property type="match status" value="1"/>
</dbReference>
<protein>
    <recommendedName>
        <fullName evidence="2">histidine kinase</fullName>
        <ecNumber evidence="2">2.7.13.3</ecNumber>
    </recommendedName>
</protein>
<dbReference type="Pfam" id="PF00512">
    <property type="entry name" value="HisKA"/>
    <property type="match status" value="1"/>
</dbReference>
<keyword evidence="7" id="KW-1133">Transmembrane helix</keyword>
<evidence type="ECO:0000256" key="2">
    <source>
        <dbReference type="ARBA" id="ARBA00012438"/>
    </source>
</evidence>
<dbReference type="Gene3D" id="3.30.565.10">
    <property type="entry name" value="Histidine kinase-like ATPase, C-terminal domain"/>
    <property type="match status" value="1"/>
</dbReference>
<dbReference type="InterPro" id="IPR005467">
    <property type="entry name" value="His_kinase_dom"/>
</dbReference>
<dbReference type="Pfam" id="PF02518">
    <property type="entry name" value="HATPase_c"/>
    <property type="match status" value="1"/>
</dbReference>
<dbReference type="SUPFAM" id="SSF47384">
    <property type="entry name" value="Homodimeric domain of signal transducing histidine kinase"/>
    <property type="match status" value="1"/>
</dbReference>
<feature type="domain" description="Histidine kinase" evidence="8">
    <location>
        <begin position="154"/>
        <end position="373"/>
    </location>
</feature>
<dbReference type="InterPro" id="IPR050736">
    <property type="entry name" value="Sensor_HK_Regulatory"/>
</dbReference>
<gene>
    <name evidence="9" type="ORF">BC643_4294</name>
</gene>
<name>A0A419VV14_9BACT</name>
<dbReference type="EMBL" id="RAPN01000005">
    <property type="protein sequence ID" value="RKD85978.1"/>
    <property type="molecule type" value="Genomic_DNA"/>
</dbReference>
<evidence type="ECO:0000256" key="7">
    <source>
        <dbReference type="SAM" id="Phobius"/>
    </source>
</evidence>
<feature type="transmembrane region" description="Helical" evidence="7">
    <location>
        <begin position="110"/>
        <end position="130"/>
    </location>
</feature>
<keyword evidence="5 9" id="KW-0418">Kinase</keyword>
<dbReference type="PANTHER" id="PTHR43711">
    <property type="entry name" value="TWO-COMPONENT HISTIDINE KINASE"/>
    <property type="match status" value="1"/>
</dbReference>
<evidence type="ECO:0000259" key="8">
    <source>
        <dbReference type="PROSITE" id="PS50109"/>
    </source>
</evidence>
<dbReference type="SMART" id="SM00387">
    <property type="entry name" value="HATPase_c"/>
    <property type="match status" value="1"/>
</dbReference>
<feature type="transmembrane region" description="Helical" evidence="7">
    <location>
        <begin position="28"/>
        <end position="46"/>
    </location>
</feature>
<dbReference type="InterPro" id="IPR003594">
    <property type="entry name" value="HATPase_dom"/>
</dbReference>
<keyword evidence="10" id="KW-1185">Reference proteome</keyword>
<feature type="transmembrane region" description="Helical" evidence="7">
    <location>
        <begin position="76"/>
        <end position="98"/>
    </location>
</feature>
<dbReference type="GO" id="GO:0000155">
    <property type="term" value="F:phosphorelay sensor kinase activity"/>
    <property type="evidence" value="ECO:0007669"/>
    <property type="project" value="InterPro"/>
</dbReference>
<keyword evidence="7" id="KW-0812">Transmembrane</keyword>
<evidence type="ECO:0000256" key="5">
    <source>
        <dbReference type="ARBA" id="ARBA00022777"/>
    </source>
</evidence>
<reference evidence="9 10" key="1">
    <citation type="submission" date="2018-09" db="EMBL/GenBank/DDBJ databases">
        <title>Genomic Encyclopedia of Archaeal and Bacterial Type Strains, Phase II (KMG-II): from individual species to whole genera.</title>
        <authorList>
            <person name="Goeker M."/>
        </authorList>
    </citation>
    <scope>NUCLEOTIDE SEQUENCE [LARGE SCALE GENOMIC DNA]</scope>
    <source>
        <strain evidence="9 10">DSM 27148</strain>
    </source>
</reference>
<evidence type="ECO:0000313" key="10">
    <source>
        <dbReference type="Proteomes" id="UP000283387"/>
    </source>
</evidence>
<keyword evidence="4" id="KW-0808">Transferase</keyword>
<accession>A0A419VV14</accession>
<dbReference type="PANTHER" id="PTHR43711:SF31">
    <property type="entry name" value="HISTIDINE KINASE"/>
    <property type="match status" value="1"/>
</dbReference>
<evidence type="ECO:0000256" key="3">
    <source>
        <dbReference type="ARBA" id="ARBA00022553"/>
    </source>
</evidence>
<dbReference type="OrthoDB" id="9796457at2"/>